<reference evidence="4 5" key="1">
    <citation type="submission" date="2020-02" db="EMBL/GenBank/DDBJ databases">
        <title>Acidophilic actinobacteria isolated from forest soil.</title>
        <authorList>
            <person name="Golinska P."/>
        </authorList>
    </citation>
    <scope>NUCLEOTIDE SEQUENCE [LARGE SCALE GENOMIC DNA]</scope>
    <source>
        <strain evidence="4 5">NL8</strain>
    </source>
</reference>
<dbReference type="GO" id="GO:0016787">
    <property type="term" value="F:hydrolase activity"/>
    <property type="evidence" value="ECO:0007669"/>
    <property type="project" value="UniProtKB-KW"/>
</dbReference>
<dbReference type="Pfam" id="PF13472">
    <property type="entry name" value="Lipase_GDSL_2"/>
    <property type="match status" value="1"/>
</dbReference>
<dbReference type="PANTHER" id="PTHR43784">
    <property type="entry name" value="GDSL-LIKE LIPASE/ACYLHYDROLASE, PUTATIVE (AFU_ORTHOLOGUE AFUA_2G00820)-RELATED"/>
    <property type="match status" value="1"/>
</dbReference>
<feature type="domain" description="SGNH hydrolase-type esterase" evidence="3">
    <location>
        <begin position="592"/>
        <end position="784"/>
    </location>
</feature>
<feature type="region of interest" description="Disordered" evidence="1">
    <location>
        <begin position="39"/>
        <end position="58"/>
    </location>
</feature>
<evidence type="ECO:0000256" key="2">
    <source>
        <dbReference type="SAM" id="SignalP"/>
    </source>
</evidence>
<evidence type="ECO:0000256" key="1">
    <source>
        <dbReference type="SAM" id="MobiDB-lite"/>
    </source>
</evidence>
<dbReference type="EMBL" id="JAAFYZ010000329">
    <property type="protein sequence ID" value="MBS2554171.1"/>
    <property type="molecule type" value="Genomic_DNA"/>
</dbReference>
<dbReference type="CDD" id="cd01830">
    <property type="entry name" value="XynE_like"/>
    <property type="match status" value="1"/>
</dbReference>
<dbReference type="SUPFAM" id="SSF52266">
    <property type="entry name" value="SGNH hydrolase"/>
    <property type="match status" value="1"/>
</dbReference>
<dbReference type="InterPro" id="IPR013830">
    <property type="entry name" value="SGNH_hydro"/>
</dbReference>
<evidence type="ECO:0000313" key="5">
    <source>
        <dbReference type="Proteomes" id="UP000730482"/>
    </source>
</evidence>
<feature type="chain" id="PRO_5045521386" evidence="2">
    <location>
        <begin position="35"/>
        <end position="794"/>
    </location>
</feature>
<keyword evidence="2" id="KW-0732">Signal</keyword>
<dbReference type="InterPro" id="IPR036514">
    <property type="entry name" value="SGNH_hydro_sf"/>
</dbReference>
<dbReference type="RefSeq" id="WP_212021388.1">
    <property type="nucleotide sequence ID" value="NZ_JAAFYZ010000329.1"/>
</dbReference>
<protein>
    <submittedName>
        <fullName evidence="4">SGNH/GDSL hydrolase family protein</fullName>
    </submittedName>
</protein>
<accession>A0ABS5L736</accession>
<dbReference type="Proteomes" id="UP000730482">
    <property type="component" value="Unassembled WGS sequence"/>
</dbReference>
<feature type="compositionally biased region" description="Low complexity" evidence="1">
    <location>
        <begin position="39"/>
        <end position="48"/>
    </location>
</feature>
<feature type="signal peptide" evidence="2">
    <location>
        <begin position="1"/>
        <end position="34"/>
    </location>
</feature>
<keyword evidence="4" id="KW-0378">Hydrolase</keyword>
<comment type="caution">
    <text evidence="4">The sequence shown here is derived from an EMBL/GenBank/DDBJ whole genome shotgun (WGS) entry which is preliminary data.</text>
</comment>
<proteinExistence type="predicted"/>
<name>A0ABS5L736_9ACTN</name>
<dbReference type="Gene3D" id="3.40.50.1110">
    <property type="entry name" value="SGNH hydrolase"/>
    <property type="match status" value="1"/>
</dbReference>
<organism evidence="4 5">
    <name type="scientific">Catenulispora pinistramenti</name>
    <dbReference type="NCBI Taxonomy" id="2705254"/>
    <lineage>
        <taxon>Bacteria</taxon>
        <taxon>Bacillati</taxon>
        <taxon>Actinomycetota</taxon>
        <taxon>Actinomycetes</taxon>
        <taxon>Catenulisporales</taxon>
        <taxon>Catenulisporaceae</taxon>
        <taxon>Catenulispora</taxon>
    </lineage>
</organism>
<dbReference type="InterPro" id="IPR053140">
    <property type="entry name" value="GDSL_Rv0518-like"/>
</dbReference>
<keyword evidence="5" id="KW-1185">Reference proteome</keyword>
<evidence type="ECO:0000259" key="3">
    <source>
        <dbReference type="Pfam" id="PF13472"/>
    </source>
</evidence>
<gene>
    <name evidence="4" type="ORF">KGQ19_45690</name>
</gene>
<sequence length="794" mass="79942">MNVPSARARLRRPAVLLFALCLSSAGLMHGTARAATAISARTPTPTSSGLPATFDNAGISDDSAPSAANLDGGGYSFSAQALADDGWSPGAVFSLADGATVPVPQIAPGQSDNTVAAGQTFAEPGSGGALDLVATSTDGTTGGTGAVTYADGTTQSFAMSVPDWWSGTVGIAAVAPYRNGGGGQQVHQVSLYLTTVPLVPGKAVASVTLPNATGGSGSAMHVFAAAFAPSAPVADLASAFDNVGISDDGDVTGANLDGQGNSFSQQDLIAAGWTPGAQVTAGATKLTLPQVAAGQPDNVVAAGQRISYSASGSALSFLATSTEGAASGSGTLTYTDGSTQNYTIGTPDWITGATDTMAVSLPHWNQASGQAATSAKLYVESVPLAAGKTLASLTLPTLASPPAGNELHVFALGVRAASGPWSGSWAAAADDGLVPGPWTDRTLRMVEHSSVGGSQVRVRLDNAFVGTPVSVGHVTVAVQSSTSVATGAPVTVTFHGNQATTIPGGGQAESDPVPFTVPADANLLVSVYFPGTVQLESVHSLGTQDMYSTADEAGDQTADISDYPVNNTFGFWTLLSGVDVVPSGPAVGTVVALGDSITDGVGSTYNGNDRWPNDLWRRLAASSYPHRGVIDEGISANRVVSDDFTGVNGSGNGGISAVSRLDRDVLSQSGVKTLIILEGVNDIKSGTSADSVIAGLKQIAAEAHAEGITVIGGTVTPFEGYSAWTSAYEAQRQLVNDFVRDSGGVFDGYVDFDAAVRDPANPAQLLAAYDSGDHLHPSAAGYQVMAGAVDLSKL</sequence>
<dbReference type="PANTHER" id="PTHR43784:SF2">
    <property type="entry name" value="GDSL-LIKE LIPASE_ACYLHYDROLASE, PUTATIVE (AFU_ORTHOLOGUE AFUA_2G00820)-RELATED"/>
    <property type="match status" value="1"/>
</dbReference>
<evidence type="ECO:0000313" key="4">
    <source>
        <dbReference type="EMBL" id="MBS2554171.1"/>
    </source>
</evidence>